<reference evidence="1 2" key="1">
    <citation type="submission" date="2021-03" db="EMBL/GenBank/DDBJ databases">
        <authorList>
            <person name="King G.J."/>
            <person name="Bancroft I."/>
            <person name="Baten A."/>
            <person name="Bloomfield J."/>
            <person name="Borpatragohain P."/>
            <person name="He Z."/>
            <person name="Irish N."/>
            <person name="Irwin J."/>
            <person name="Liu K."/>
            <person name="Mauleon R.P."/>
            <person name="Moore J."/>
            <person name="Morris R."/>
            <person name="Ostergaard L."/>
            <person name="Wang B."/>
            <person name="Wells R."/>
        </authorList>
    </citation>
    <scope>NUCLEOTIDE SEQUENCE [LARGE SCALE GENOMIC DNA]</scope>
    <source>
        <strain evidence="1">R-o-18</strain>
        <tissue evidence="1">Leaf</tissue>
    </source>
</reference>
<dbReference type="Proteomes" id="UP000823674">
    <property type="component" value="Chromosome A08"/>
</dbReference>
<evidence type="ECO:0000313" key="2">
    <source>
        <dbReference type="Proteomes" id="UP000823674"/>
    </source>
</evidence>
<sequence length="189" mass="20967">MAKYSSLLLAGSSAKNWEARNVKRRGVRMVVYMLPLPLRDASVIPTLLSDQSVSAISSRTEEASFCFYFPEAVGEHAFDRSERLGGNGCERKPDGAGGVTLSSGELKWLADCLAIFFSSEDWAARKAAAEALGKLATVERNDLSSIRSFVSISFVWMCYFILGYKKNKGYGRGDEQENYEWVGFDSKGW</sequence>
<comment type="caution">
    <text evidence="1">The sequence shown here is derived from an EMBL/GenBank/DDBJ whole genome shotgun (WGS) entry which is preliminary data.</text>
</comment>
<accession>A0ABQ7LRR0</accession>
<evidence type="ECO:0008006" key="3">
    <source>
        <dbReference type="Google" id="ProtNLM"/>
    </source>
</evidence>
<keyword evidence="2" id="KW-1185">Reference proteome</keyword>
<protein>
    <recommendedName>
        <fullName evidence="3">Interferon-related developmental regulator N-terminal domain-containing protein</fullName>
    </recommendedName>
</protein>
<gene>
    <name evidence="1" type="primary">A08p002670.1_BraROA</name>
    <name evidence="1" type="ORF">IGI04_029417</name>
</gene>
<organism evidence="1 2">
    <name type="scientific">Brassica rapa subsp. trilocularis</name>
    <dbReference type="NCBI Taxonomy" id="1813537"/>
    <lineage>
        <taxon>Eukaryota</taxon>
        <taxon>Viridiplantae</taxon>
        <taxon>Streptophyta</taxon>
        <taxon>Embryophyta</taxon>
        <taxon>Tracheophyta</taxon>
        <taxon>Spermatophyta</taxon>
        <taxon>Magnoliopsida</taxon>
        <taxon>eudicotyledons</taxon>
        <taxon>Gunneridae</taxon>
        <taxon>Pentapetalae</taxon>
        <taxon>rosids</taxon>
        <taxon>malvids</taxon>
        <taxon>Brassicales</taxon>
        <taxon>Brassicaceae</taxon>
        <taxon>Brassiceae</taxon>
        <taxon>Brassica</taxon>
    </lineage>
</organism>
<evidence type="ECO:0000313" key="1">
    <source>
        <dbReference type="EMBL" id="KAG5387876.1"/>
    </source>
</evidence>
<name>A0ABQ7LRR0_BRACM</name>
<proteinExistence type="predicted"/>
<dbReference type="EMBL" id="JADBGQ010000007">
    <property type="protein sequence ID" value="KAG5387876.1"/>
    <property type="molecule type" value="Genomic_DNA"/>
</dbReference>